<organism evidence="1 2">
    <name type="scientific">Monoraphidium neglectum</name>
    <dbReference type="NCBI Taxonomy" id="145388"/>
    <lineage>
        <taxon>Eukaryota</taxon>
        <taxon>Viridiplantae</taxon>
        <taxon>Chlorophyta</taxon>
        <taxon>core chlorophytes</taxon>
        <taxon>Chlorophyceae</taxon>
        <taxon>CS clade</taxon>
        <taxon>Sphaeropleales</taxon>
        <taxon>Selenastraceae</taxon>
        <taxon>Monoraphidium</taxon>
    </lineage>
</organism>
<gene>
    <name evidence="1" type="ORF">MNEG_13738</name>
</gene>
<evidence type="ECO:0000313" key="1">
    <source>
        <dbReference type="EMBL" id="KIY94225.1"/>
    </source>
</evidence>
<dbReference type="KEGG" id="mng:MNEG_13738"/>
<dbReference type="AlphaFoldDB" id="A0A0D2MGR4"/>
<feature type="non-terminal residue" evidence="1">
    <location>
        <position position="137"/>
    </location>
</feature>
<dbReference type="EMBL" id="KK104233">
    <property type="protein sequence ID" value="KIY94225.1"/>
    <property type="molecule type" value="Genomic_DNA"/>
</dbReference>
<protein>
    <submittedName>
        <fullName evidence="1">Uncharacterized protein</fullName>
    </submittedName>
</protein>
<reference evidence="1 2" key="1">
    <citation type="journal article" date="2013" name="BMC Genomics">
        <title>Reconstruction of the lipid metabolism for the microalga Monoraphidium neglectum from its genome sequence reveals characteristics suitable for biofuel production.</title>
        <authorList>
            <person name="Bogen C."/>
            <person name="Al-Dilaimi A."/>
            <person name="Albersmeier A."/>
            <person name="Wichmann J."/>
            <person name="Grundmann M."/>
            <person name="Rupp O."/>
            <person name="Lauersen K.J."/>
            <person name="Blifernez-Klassen O."/>
            <person name="Kalinowski J."/>
            <person name="Goesmann A."/>
            <person name="Mussgnug J.H."/>
            <person name="Kruse O."/>
        </authorList>
    </citation>
    <scope>NUCLEOTIDE SEQUENCE [LARGE SCALE GENOMIC DNA]</scope>
    <source>
        <strain evidence="1 2">SAG 48.87</strain>
    </source>
</reference>
<name>A0A0D2MGR4_9CHLO</name>
<dbReference type="Proteomes" id="UP000054498">
    <property type="component" value="Unassembled WGS sequence"/>
</dbReference>
<dbReference type="GeneID" id="25731230"/>
<keyword evidence="2" id="KW-1185">Reference proteome</keyword>
<sequence>MGKTLKRQRAREAQVTAGLRLPKRQKGAPKVAPAAPGVKAAAPPNPSFLVSQALAARDWGAAVAQLDAMRAAGRPPKLGAVQRWVRDADAAGDEAVAARIICAVLRAAGAARTGEAAAAVAGPAAAPSGAKGGGGPP</sequence>
<evidence type="ECO:0000313" key="2">
    <source>
        <dbReference type="Proteomes" id="UP000054498"/>
    </source>
</evidence>
<accession>A0A0D2MGR4</accession>
<proteinExistence type="predicted"/>
<dbReference type="OrthoDB" id="69177at2759"/>
<dbReference type="RefSeq" id="XP_013893245.1">
    <property type="nucleotide sequence ID" value="XM_014037791.1"/>
</dbReference>